<evidence type="ECO:0000313" key="1">
    <source>
        <dbReference type="EMBL" id="GAA1659117.1"/>
    </source>
</evidence>
<gene>
    <name evidence="1" type="ORF">GCM10009765_05590</name>
</gene>
<comment type="caution">
    <text evidence="1">The sequence shown here is derived from an EMBL/GenBank/DDBJ whole genome shotgun (WGS) entry which is preliminary data.</text>
</comment>
<dbReference type="InterPro" id="IPR046105">
    <property type="entry name" value="DUF6042"/>
</dbReference>
<proteinExistence type="predicted"/>
<dbReference type="RefSeq" id="WP_344306820.1">
    <property type="nucleotide sequence ID" value="NZ_BAAANY010000002.1"/>
</dbReference>
<dbReference type="Pfam" id="PF19508">
    <property type="entry name" value="DUF6042"/>
    <property type="match status" value="1"/>
</dbReference>
<dbReference type="Proteomes" id="UP001500618">
    <property type="component" value="Unassembled WGS sequence"/>
</dbReference>
<dbReference type="EMBL" id="BAAANY010000002">
    <property type="protein sequence ID" value="GAA1659117.1"/>
    <property type="molecule type" value="Genomic_DNA"/>
</dbReference>
<sequence length="283" mass="32238">MAEYDMVWHDDEWFDSGWFRLLPTQGDQLRMIALNAGRRDLTGSLDYLVLTLDQGTFDRRTGGMDAEVTWGEPYEARPGHIVGATAKERAWRRDVCIAALETSGYPVPVTVRDLADTMEMLGLLTVTNRGKPSEKWRTEKFLPHPDEVLTLSDDWLQDDAKTRWALALADVTSAFWELQDRRRSAAHQPWRTSISKIAKSTEHDPESVRQMLGLVCRGDYYGDVEHWGVEISTVGHEGPFDADPERILRSKTIYFRFITPPGLQAALDDIDRIFGPGRSKKEN</sequence>
<accession>A0ABN2FTD9</accession>
<organism evidence="1 2">
    <name type="scientific">Fodinicola feengrottensis</name>
    <dbReference type="NCBI Taxonomy" id="435914"/>
    <lineage>
        <taxon>Bacteria</taxon>
        <taxon>Bacillati</taxon>
        <taxon>Actinomycetota</taxon>
        <taxon>Actinomycetes</taxon>
        <taxon>Mycobacteriales</taxon>
        <taxon>Fodinicola</taxon>
    </lineage>
</organism>
<protein>
    <submittedName>
        <fullName evidence="1">Uncharacterized protein</fullName>
    </submittedName>
</protein>
<evidence type="ECO:0000313" key="2">
    <source>
        <dbReference type="Proteomes" id="UP001500618"/>
    </source>
</evidence>
<name>A0ABN2FTD9_9ACTN</name>
<keyword evidence="2" id="KW-1185">Reference proteome</keyword>
<reference evidence="1 2" key="1">
    <citation type="journal article" date="2019" name="Int. J. Syst. Evol. Microbiol.">
        <title>The Global Catalogue of Microorganisms (GCM) 10K type strain sequencing project: providing services to taxonomists for standard genome sequencing and annotation.</title>
        <authorList>
            <consortium name="The Broad Institute Genomics Platform"/>
            <consortium name="The Broad Institute Genome Sequencing Center for Infectious Disease"/>
            <person name="Wu L."/>
            <person name="Ma J."/>
        </authorList>
    </citation>
    <scope>NUCLEOTIDE SEQUENCE [LARGE SCALE GENOMIC DNA]</scope>
    <source>
        <strain evidence="1 2">JCM 14718</strain>
    </source>
</reference>